<keyword evidence="1" id="KW-0456">Lyase</keyword>
<name>A0A9D2LUC7_9FIRM</name>
<organism evidence="6 7">
    <name type="scientific">Candidatus Blautia faecavium</name>
    <dbReference type="NCBI Taxonomy" id="2838487"/>
    <lineage>
        <taxon>Bacteria</taxon>
        <taxon>Bacillati</taxon>
        <taxon>Bacillota</taxon>
        <taxon>Clostridia</taxon>
        <taxon>Lachnospirales</taxon>
        <taxon>Lachnospiraceae</taxon>
        <taxon>Blautia</taxon>
    </lineage>
</organism>
<comment type="similarity">
    <text evidence="3">Belongs to the C-glycoside deglycosidase beta subunit family.</text>
</comment>
<evidence type="ECO:0000259" key="5">
    <source>
        <dbReference type="Pfam" id="PF19906"/>
    </source>
</evidence>
<dbReference type="InterPro" id="IPR045959">
    <property type="entry name" value="CGDB"/>
</dbReference>
<reference evidence="6" key="1">
    <citation type="journal article" date="2021" name="PeerJ">
        <title>Extensive microbial diversity within the chicken gut microbiome revealed by metagenomics and culture.</title>
        <authorList>
            <person name="Gilroy R."/>
            <person name="Ravi A."/>
            <person name="Getino M."/>
            <person name="Pursley I."/>
            <person name="Horton D.L."/>
            <person name="Alikhan N.F."/>
            <person name="Baker D."/>
            <person name="Gharbi K."/>
            <person name="Hall N."/>
            <person name="Watson M."/>
            <person name="Adriaenssens E.M."/>
            <person name="Foster-Nyarko E."/>
            <person name="Jarju S."/>
            <person name="Secka A."/>
            <person name="Antonio M."/>
            <person name="Oren A."/>
            <person name="Chaudhuri R.R."/>
            <person name="La Ragione R."/>
            <person name="Hildebrand F."/>
            <person name="Pallen M.J."/>
        </authorList>
    </citation>
    <scope>NUCLEOTIDE SEQUENCE</scope>
    <source>
        <strain evidence="6">ChiSjej1B19-5720</strain>
    </source>
</reference>
<evidence type="ECO:0000256" key="3">
    <source>
        <dbReference type="ARBA" id="ARBA00046336"/>
    </source>
</evidence>
<comment type="caution">
    <text evidence="6">The sequence shown here is derived from an EMBL/GenBank/DDBJ whole genome shotgun (WGS) entry which is preliminary data.</text>
</comment>
<dbReference type="GO" id="GO:0016829">
    <property type="term" value="F:lyase activity"/>
    <property type="evidence" value="ECO:0007669"/>
    <property type="project" value="UniProtKB-KW"/>
</dbReference>
<reference evidence="6" key="2">
    <citation type="submission" date="2021-04" db="EMBL/GenBank/DDBJ databases">
        <authorList>
            <person name="Gilroy R."/>
        </authorList>
    </citation>
    <scope>NUCLEOTIDE SEQUENCE</scope>
    <source>
        <strain evidence="6">ChiSjej1B19-5720</strain>
    </source>
</reference>
<dbReference type="AlphaFoldDB" id="A0A9D2LUC7"/>
<keyword evidence="2" id="KW-0119">Carbohydrate metabolism</keyword>
<evidence type="ECO:0000256" key="2">
    <source>
        <dbReference type="ARBA" id="ARBA00023277"/>
    </source>
</evidence>
<dbReference type="EMBL" id="DWYZ01000257">
    <property type="protein sequence ID" value="HJB29800.1"/>
    <property type="molecule type" value="Genomic_DNA"/>
</dbReference>
<dbReference type="Proteomes" id="UP000823842">
    <property type="component" value="Unassembled WGS sequence"/>
</dbReference>
<proteinExistence type="inferred from homology"/>
<evidence type="ECO:0000313" key="7">
    <source>
        <dbReference type="Proteomes" id="UP000823842"/>
    </source>
</evidence>
<dbReference type="Pfam" id="PF19906">
    <property type="entry name" value="CGDB"/>
    <property type="match status" value="1"/>
</dbReference>
<evidence type="ECO:0000256" key="1">
    <source>
        <dbReference type="ARBA" id="ARBA00023239"/>
    </source>
</evidence>
<gene>
    <name evidence="6" type="ORF">IAA06_13575</name>
</gene>
<feature type="domain" description="C-glycoside deglycosidase beta subunit" evidence="5">
    <location>
        <begin position="11"/>
        <end position="119"/>
    </location>
</feature>
<evidence type="ECO:0000313" key="6">
    <source>
        <dbReference type="EMBL" id="HJB29800.1"/>
    </source>
</evidence>
<evidence type="ECO:0000256" key="4">
    <source>
        <dbReference type="ARBA" id="ARBA00047208"/>
    </source>
</evidence>
<protein>
    <recommendedName>
        <fullName evidence="4">C-deglycosylation enzyme beta subunit</fullName>
    </recommendedName>
</protein>
<sequence>MAIAMVIRYVDVICDDSLKSIYINGKKAGYQFNVRLACYRGHFLSVINEISLKTDGEEVPENDIFFCIHGKEFGLSQMKENNSEFWRIVESATIKVLKRGGLEEGEHTLDFHMVYRCPYMPIGELEYMPWDSSQEKKLTLKEYLH</sequence>
<accession>A0A9D2LUC7</accession>